<dbReference type="GO" id="GO:0003756">
    <property type="term" value="F:protein disulfide isomerase activity"/>
    <property type="evidence" value="ECO:0007669"/>
    <property type="project" value="TreeGrafter"/>
</dbReference>
<evidence type="ECO:0000256" key="2">
    <source>
        <dbReference type="ARBA" id="ARBA00022729"/>
    </source>
</evidence>
<accession>A0A137PCU1</accession>
<dbReference type="Gene3D" id="3.40.30.10">
    <property type="entry name" value="Glutaredoxin"/>
    <property type="match status" value="2"/>
</dbReference>
<dbReference type="PROSITE" id="PS51352">
    <property type="entry name" value="THIOREDOXIN_2"/>
    <property type="match status" value="2"/>
</dbReference>
<comment type="similarity">
    <text evidence="1">Belongs to the protein disulfide isomerase family.</text>
</comment>
<dbReference type="OrthoDB" id="72053at2759"/>
<proteinExistence type="inferred from homology"/>
<dbReference type="PROSITE" id="PS00194">
    <property type="entry name" value="THIOREDOXIN_1"/>
    <property type="match status" value="1"/>
</dbReference>
<evidence type="ECO:0000256" key="1">
    <source>
        <dbReference type="ARBA" id="ARBA00006347"/>
    </source>
</evidence>
<name>A0A137PCU1_CONC2</name>
<dbReference type="GO" id="GO:0005783">
    <property type="term" value="C:endoplasmic reticulum"/>
    <property type="evidence" value="ECO:0007669"/>
    <property type="project" value="TreeGrafter"/>
</dbReference>
<dbReference type="InterPro" id="IPR017937">
    <property type="entry name" value="Thioredoxin_CS"/>
</dbReference>
<feature type="signal peptide" evidence="3">
    <location>
        <begin position="1"/>
        <end position="19"/>
    </location>
</feature>
<evidence type="ECO:0000313" key="6">
    <source>
        <dbReference type="Proteomes" id="UP000070444"/>
    </source>
</evidence>
<dbReference type="InterPro" id="IPR051063">
    <property type="entry name" value="PDI"/>
</dbReference>
<dbReference type="EMBL" id="KQ964446">
    <property type="protein sequence ID" value="KXN72816.1"/>
    <property type="molecule type" value="Genomic_DNA"/>
</dbReference>
<dbReference type="Pfam" id="PF00085">
    <property type="entry name" value="Thioredoxin"/>
    <property type="match status" value="2"/>
</dbReference>
<dbReference type="AlphaFoldDB" id="A0A137PCU1"/>
<dbReference type="GO" id="GO:0006457">
    <property type="term" value="P:protein folding"/>
    <property type="evidence" value="ECO:0007669"/>
    <property type="project" value="TreeGrafter"/>
</dbReference>
<organism evidence="5 6">
    <name type="scientific">Conidiobolus coronatus (strain ATCC 28846 / CBS 209.66 / NRRL 28638)</name>
    <name type="common">Delacroixia coronata</name>
    <dbReference type="NCBI Taxonomy" id="796925"/>
    <lineage>
        <taxon>Eukaryota</taxon>
        <taxon>Fungi</taxon>
        <taxon>Fungi incertae sedis</taxon>
        <taxon>Zoopagomycota</taxon>
        <taxon>Entomophthoromycotina</taxon>
        <taxon>Entomophthoromycetes</taxon>
        <taxon>Entomophthorales</taxon>
        <taxon>Ancylistaceae</taxon>
        <taxon>Conidiobolus</taxon>
    </lineage>
</organism>
<evidence type="ECO:0000259" key="4">
    <source>
        <dbReference type="PROSITE" id="PS51352"/>
    </source>
</evidence>
<keyword evidence="6" id="KW-1185">Reference proteome</keyword>
<gene>
    <name evidence="5" type="ORF">CONCODRAFT_126086</name>
</gene>
<dbReference type="CDD" id="cd02961">
    <property type="entry name" value="PDI_a_family"/>
    <property type="match status" value="2"/>
</dbReference>
<dbReference type="STRING" id="796925.A0A137PCU1"/>
<feature type="domain" description="Thioredoxin" evidence="4">
    <location>
        <begin position="163"/>
        <end position="285"/>
    </location>
</feature>
<keyword evidence="2 3" id="KW-0732">Signal</keyword>
<evidence type="ECO:0000256" key="3">
    <source>
        <dbReference type="SAM" id="SignalP"/>
    </source>
</evidence>
<feature type="domain" description="Thioredoxin" evidence="4">
    <location>
        <begin position="7"/>
        <end position="132"/>
    </location>
</feature>
<reference evidence="5 6" key="1">
    <citation type="journal article" date="2015" name="Genome Biol. Evol.">
        <title>Phylogenomic analyses indicate that early fungi evolved digesting cell walls of algal ancestors of land plants.</title>
        <authorList>
            <person name="Chang Y."/>
            <person name="Wang S."/>
            <person name="Sekimoto S."/>
            <person name="Aerts A.L."/>
            <person name="Choi C."/>
            <person name="Clum A."/>
            <person name="LaButti K.M."/>
            <person name="Lindquist E.A."/>
            <person name="Yee Ngan C."/>
            <person name="Ohm R.A."/>
            <person name="Salamov A.A."/>
            <person name="Grigoriev I.V."/>
            <person name="Spatafora J.W."/>
            <person name="Berbee M.L."/>
        </authorList>
    </citation>
    <scope>NUCLEOTIDE SEQUENCE [LARGE SCALE GENOMIC DNA]</scope>
    <source>
        <strain evidence="5 6">NRRL 28638</strain>
    </source>
</reference>
<feature type="chain" id="PRO_5007294735" evidence="3">
    <location>
        <begin position="20"/>
        <end position="285"/>
    </location>
</feature>
<protein>
    <submittedName>
        <fullName evidence="5">Thioredoxin-like protein</fullName>
    </submittedName>
</protein>
<sequence length="285" mass="32228">MKLVQSLLISFILPNTILAEEQSSVVLDKNNYDSKIANGVWFIKYYAPWCKFSKRLAPTWTKFTEAQKELTADKKFNFGEVDCQANGDLCNKFKVDGYPTLFLQNKEGTIEEYMGGQSEEELSEYAKKEAQKAKNGETKPIETKPEVKEEAPKVEAVKEVEAPKVKVQADDYPYPSASGEVKELSKGDDFQKAVDTKATWIMKFYIPTCPHCQAMAPIYKALAENYKDKVNFGEINCQKNQDLCSEQGAKGVPYFKMFHKGNGGKDIIGETTRDKLKNLVQDYVT</sequence>
<dbReference type="Proteomes" id="UP000070444">
    <property type="component" value="Unassembled WGS sequence"/>
</dbReference>
<dbReference type="PANTHER" id="PTHR45672">
    <property type="entry name" value="PROTEIN DISULFIDE-ISOMERASE C17H9.14C-RELATED"/>
    <property type="match status" value="1"/>
</dbReference>
<dbReference type="InterPro" id="IPR013766">
    <property type="entry name" value="Thioredoxin_domain"/>
</dbReference>
<evidence type="ECO:0000313" key="5">
    <source>
        <dbReference type="EMBL" id="KXN72816.1"/>
    </source>
</evidence>
<dbReference type="PANTHER" id="PTHR45672:SF3">
    <property type="entry name" value="THIOREDOXIN DOMAIN-CONTAINING PROTEIN 5"/>
    <property type="match status" value="1"/>
</dbReference>
<dbReference type="SUPFAM" id="SSF52833">
    <property type="entry name" value="Thioredoxin-like"/>
    <property type="match status" value="2"/>
</dbReference>
<dbReference type="InterPro" id="IPR036249">
    <property type="entry name" value="Thioredoxin-like_sf"/>
</dbReference>